<name>A0AAD6MYU3_9EURO</name>
<proteinExistence type="predicted"/>
<reference evidence="2" key="1">
    <citation type="journal article" date="2023" name="IMA Fungus">
        <title>Comparative genomic study of the Penicillium genus elucidates a diverse pangenome and 15 lateral gene transfer events.</title>
        <authorList>
            <person name="Petersen C."/>
            <person name="Sorensen T."/>
            <person name="Nielsen M.R."/>
            <person name="Sondergaard T.E."/>
            <person name="Sorensen J.L."/>
            <person name="Fitzpatrick D.A."/>
            <person name="Frisvad J.C."/>
            <person name="Nielsen K.L."/>
        </authorList>
    </citation>
    <scope>NUCLEOTIDE SEQUENCE</scope>
    <source>
        <strain evidence="2">IBT 17514</strain>
    </source>
</reference>
<dbReference type="Proteomes" id="UP001215712">
    <property type="component" value="Unassembled WGS sequence"/>
</dbReference>
<protein>
    <submittedName>
        <fullName evidence="2">Uncharacterized protein</fullName>
    </submittedName>
</protein>
<comment type="caution">
    <text evidence="2">The sequence shown here is derived from an EMBL/GenBank/DDBJ whole genome shotgun (WGS) entry which is preliminary data.</text>
</comment>
<keyword evidence="1" id="KW-0812">Transmembrane</keyword>
<sequence>MAGNDDKEDFLNAEDFQRGLLALDKAMGTDPWIIAFAPIRIISAGGFLAVSYLKNRDSTGDIDYLIDPEFAKDKDVQDALRRAILSVARELDYSKDWINESMGIFVTGKAREALFTRAEEQNIVLFKGDSLEILAAPLEWALERKLRRIYASDRGRKAELDMTDAVALLDALRERNNGPLDMESVRRMNANGFDVLPDIRIMEKVAGEYRAKYNREIFQ</sequence>
<feature type="transmembrane region" description="Helical" evidence="1">
    <location>
        <begin position="32"/>
        <end position="53"/>
    </location>
</feature>
<keyword evidence="1" id="KW-1133">Transmembrane helix</keyword>
<keyword evidence="3" id="KW-1185">Reference proteome</keyword>
<dbReference type="EMBL" id="JAQJAN010000003">
    <property type="protein sequence ID" value="KAJ5733903.1"/>
    <property type="molecule type" value="Genomic_DNA"/>
</dbReference>
<organism evidence="2 3">
    <name type="scientific">Penicillium malachiteum</name>
    <dbReference type="NCBI Taxonomy" id="1324776"/>
    <lineage>
        <taxon>Eukaryota</taxon>
        <taxon>Fungi</taxon>
        <taxon>Dikarya</taxon>
        <taxon>Ascomycota</taxon>
        <taxon>Pezizomycotina</taxon>
        <taxon>Eurotiomycetes</taxon>
        <taxon>Eurotiomycetidae</taxon>
        <taxon>Eurotiales</taxon>
        <taxon>Aspergillaceae</taxon>
        <taxon>Penicillium</taxon>
    </lineage>
</organism>
<accession>A0AAD6MYU3</accession>
<keyword evidence="1" id="KW-0472">Membrane</keyword>
<evidence type="ECO:0000313" key="3">
    <source>
        <dbReference type="Proteomes" id="UP001215712"/>
    </source>
</evidence>
<evidence type="ECO:0000313" key="2">
    <source>
        <dbReference type="EMBL" id="KAJ5733903.1"/>
    </source>
</evidence>
<dbReference type="AlphaFoldDB" id="A0AAD6MYU3"/>
<reference evidence="2" key="2">
    <citation type="submission" date="2023-01" db="EMBL/GenBank/DDBJ databases">
        <authorList>
            <person name="Petersen C."/>
        </authorList>
    </citation>
    <scope>NUCLEOTIDE SEQUENCE</scope>
    <source>
        <strain evidence="2">IBT 17514</strain>
    </source>
</reference>
<gene>
    <name evidence="2" type="ORF">N7493_002689</name>
</gene>
<evidence type="ECO:0000256" key="1">
    <source>
        <dbReference type="SAM" id="Phobius"/>
    </source>
</evidence>